<gene>
    <name evidence="1" type="ORF">TorRG33x02_118390</name>
</gene>
<protein>
    <submittedName>
        <fullName evidence="1">Uncharacterized protein</fullName>
    </submittedName>
</protein>
<reference evidence="2" key="1">
    <citation type="submission" date="2016-06" db="EMBL/GenBank/DDBJ databases">
        <title>Parallel loss of symbiosis genes in relatives of nitrogen-fixing non-legume Parasponia.</title>
        <authorList>
            <person name="Van Velzen R."/>
            <person name="Holmer R."/>
            <person name="Bu F."/>
            <person name="Rutten L."/>
            <person name="Van Zeijl A."/>
            <person name="Liu W."/>
            <person name="Santuari L."/>
            <person name="Cao Q."/>
            <person name="Sharma T."/>
            <person name="Shen D."/>
            <person name="Roswanjaya Y."/>
            <person name="Wardhani T."/>
            <person name="Kalhor M.S."/>
            <person name="Jansen J."/>
            <person name="Van den Hoogen J."/>
            <person name="Gungor B."/>
            <person name="Hartog M."/>
            <person name="Hontelez J."/>
            <person name="Verver J."/>
            <person name="Yang W.-C."/>
            <person name="Schijlen E."/>
            <person name="Repin R."/>
            <person name="Schilthuizen M."/>
            <person name="Schranz E."/>
            <person name="Heidstra R."/>
            <person name="Miyata K."/>
            <person name="Fedorova E."/>
            <person name="Kohlen W."/>
            <person name="Bisseling T."/>
            <person name="Smit S."/>
            <person name="Geurts R."/>
        </authorList>
    </citation>
    <scope>NUCLEOTIDE SEQUENCE [LARGE SCALE GENOMIC DNA]</scope>
    <source>
        <strain evidence="2">cv. RG33-2</strain>
    </source>
</reference>
<proteinExistence type="predicted"/>
<accession>A0A2P5F3H3</accession>
<sequence length="84" mass="9500">MGQDEPRPGTKPISAYQIWVGQFLTNPRGNGEFKRRFRRVPKLSQQLKLTATRKMAVVVLGEVELRENEKEMGELSVKDEKGGG</sequence>
<comment type="caution">
    <text evidence="1">The sequence shown here is derived from an EMBL/GenBank/DDBJ whole genome shotgun (WGS) entry which is preliminary data.</text>
</comment>
<dbReference type="Proteomes" id="UP000237000">
    <property type="component" value="Unassembled WGS sequence"/>
</dbReference>
<dbReference type="EMBL" id="JXTC01000066">
    <property type="protein sequence ID" value="PON92334.1"/>
    <property type="molecule type" value="Genomic_DNA"/>
</dbReference>
<keyword evidence="2" id="KW-1185">Reference proteome</keyword>
<evidence type="ECO:0000313" key="2">
    <source>
        <dbReference type="Proteomes" id="UP000237000"/>
    </source>
</evidence>
<evidence type="ECO:0000313" key="1">
    <source>
        <dbReference type="EMBL" id="PON92334.1"/>
    </source>
</evidence>
<dbReference type="InParanoid" id="A0A2P5F3H3"/>
<name>A0A2P5F3H3_TREOI</name>
<dbReference type="AlphaFoldDB" id="A0A2P5F3H3"/>
<organism evidence="1 2">
    <name type="scientific">Trema orientale</name>
    <name type="common">Charcoal tree</name>
    <name type="synonym">Celtis orientalis</name>
    <dbReference type="NCBI Taxonomy" id="63057"/>
    <lineage>
        <taxon>Eukaryota</taxon>
        <taxon>Viridiplantae</taxon>
        <taxon>Streptophyta</taxon>
        <taxon>Embryophyta</taxon>
        <taxon>Tracheophyta</taxon>
        <taxon>Spermatophyta</taxon>
        <taxon>Magnoliopsida</taxon>
        <taxon>eudicotyledons</taxon>
        <taxon>Gunneridae</taxon>
        <taxon>Pentapetalae</taxon>
        <taxon>rosids</taxon>
        <taxon>fabids</taxon>
        <taxon>Rosales</taxon>
        <taxon>Cannabaceae</taxon>
        <taxon>Trema</taxon>
    </lineage>
</organism>